<evidence type="ECO:0000313" key="5">
    <source>
        <dbReference type="Proteomes" id="UP000887013"/>
    </source>
</evidence>
<proteinExistence type="predicted"/>
<evidence type="ECO:0000313" key="3">
    <source>
        <dbReference type="EMBL" id="GFS80023.1"/>
    </source>
</evidence>
<protein>
    <submittedName>
        <fullName evidence="1">Uncharacterized protein</fullName>
    </submittedName>
</protein>
<keyword evidence="5" id="KW-1185">Reference proteome</keyword>
<organism evidence="1 5">
    <name type="scientific">Nephila pilipes</name>
    <name type="common">Giant wood spider</name>
    <name type="synonym">Nephila maculata</name>
    <dbReference type="NCBI Taxonomy" id="299642"/>
    <lineage>
        <taxon>Eukaryota</taxon>
        <taxon>Metazoa</taxon>
        <taxon>Ecdysozoa</taxon>
        <taxon>Arthropoda</taxon>
        <taxon>Chelicerata</taxon>
        <taxon>Arachnida</taxon>
        <taxon>Araneae</taxon>
        <taxon>Araneomorphae</taxon>
        <taxon>Entelegynae</taxon>
        <taxon>Araneoidea</taxon>
        <taxon>Nephilidae</taxon>
        <taxon>Nephila</taxon>
    </lineage>
</organism>
<dbReference type="EMBL" id="BMAW01043286">
    <property type="protein sequence ID" value="GFS38643.1"/>
    <property type="molecule type" value="Genomic_DNA"/>
</dbReference>
<comment type="caution">
    <text evidence="1">The sequence shown here is derived from an EMBL/GenBank/DDBJ whole genome shotgun (WGS) entry which is preliminary data.</text>
</comment>
<dbReference type="EMBL" id="BMAW01117924">
    <property type="protein sequence ID" value="GFT77412.1"/>
    <property type="molecule type" value="Genomic_DNA"/>
</dbReference>
<reference evidence="1" key="1">
    <citation type="submission" date="2020-08" db="EMBL/GenBank/DDBJ databases">
        <title>Multicomponent nature underlies the extraordinary mechanical properties of spider dragline silk.</title>
        <authorList>
            <person name="Kono N."/>
            <person name="Nakamura H."/>
            <person name="Mori M."/>
            <person name="Yoshida Y."/>
            <person name="Ohtoshi R."/>
            <person name="Malay A.D."/>
            <person name="Moran D.A.P."/>
            <person name="Tomita M."/>
            <person name="Numata K."/>
            <person name="Arakawa K."/>
        </authorList>
    </citation>
    <scope>NUCLEOTIDE SEQUENCE</scope>
</reference>
<dbReference type="AlphaFoldDB" id="A0A8X6MBA0"/>
<accession>A0A8X6MBA0</accession>
<sequence length="99" mass="11122">MGKKETNGSSMPIEKNIRKIFKSGEEVTMRHHDLKTIGNSLRKSLEKKGLQTNPSKDAGDVHLSKGRQKFYHKRIAVKIVNAAGHFFTPGNAEHLQGQR</sequence>
<dbReference type="EMBL" id="BMAW01090602">
    <property type="protein sequence ID" value="GFS45706.1"/>
    <property type="molecule type" value="Genomic_DNA"/>
</dbReference>
<dbReference type="EMBL" id="BMAW01051365">
    <property type="protein sequence ID" value="GFS80023.1"/>
    <property type="molecule type" value="Genomic_DNA"/>
</dbReference>
<gene>
    <name evidence="1" type="ORF">NPIL_104271</name>
    <name evidence="3" type="ORF">NPIL_166111</name>
    <name evidence="2" type="ORF">NPIL_260901</name>
    <name evidence="4" type="ORF">NPIL_322271</name>
</gene>
<name>A0A8X6MBA0_NEPPI</name>
<evidence type="ECO:0000313" key="4">
    <source>
        <dbReference type="EMBL" id="GFT77412.1"/>
    </source>
</evidence>
<evidence type="ECO:0000313" key="1">
    <source>
        <dbReference type="EMBL" id="GFS38643.1"/>
    </source>
</evidence>
<dbReference type="Proteomes" id="UP000887013">
    <property type="component" value="Unassembled WGS sequence"/>
</dbReference>
<evidence type="ECO:0000313" key="2">
    <source>
        <dbReference type="EMBL" id="GFS45706.1"/>
    </source>
</evidence>